<comment type="caution">
    <text evidence="2">The sequence shown here is derived from an EMBL/GenBank/DDBJ whole genome shotgun (WGS) entry which is preliminary data.</text>
</comment>
<dbReference type="Proteomes" id="UP000219564">
    <property type="component" value="Unassembled WGS sequence"/>
</dbReference>
<accession>A0AAX2H612</accession>
<organism evidence="2 3">
    <name type="scientific">Pseudomonas lundensis</name>
    <dbReference type="NCBI Taxonomy" id="86185"/>
    <lineage>
        <taxon>Bacteria</taxon>
        <taxon>Pseudomonadati</taxon>
        <taxon>Pseudomonadota</taxon>
        <taxon>Gammaproteobacteria</taxon>
        <taxon>Pseudomonadales</taxon>
        <taxon>Pseudomonadaceae</taxon>
        <taxon>Pseudomonas</taxon>
    </lineage>
</organism>
<sequence>MQEDRHTNGRDQRDQAIAAAQRTVGNPFDAVAVGTGHHNAGEERCRHQQRHAVQPHHGQSGNGDKRDVGTNHVHLAVGEVDHSNNAVHHRVADGDEGIGAANVEAVNQHLEKVIDVRHYQAPKNLRRISLVELFSGLGGVDLHPLGAQAFSQRTAGDGFKDFQVDRLSDHENAAPIQSNERP</sequence>
<evidence type="ECO:0000313" key="3">
    <source>
        <dbReference type="Proteomes" id="UP000219564"/>
    </source>
</evidence>
<name>A0AAX2H612_9PSED</name>
<dbReference type="EMBL" id="OBKZ01000015">
    <property type="protein sequence ID" value="SOB52213.1"/>
    <property type="molecule type" value="Genomic_DNA"/>
</dbReference>
<evidence type="ECO:0000313" key="2">
    <source>
        <dbReference type="EMBL" id="SOB52213.1"/>
    </source>
</evidence>
<dbReference type="AlphaFoldDB" id="A0AAX2H612"/>
<evidence type="ECO:0000256" key="1">
    <source>
        <dbReference type="SAM" id="MobiDB-lite"/>
    </source>
</evidence>
<evidence type="ECO:0008006" key="4">
    <source>
        <dbReference type="Google" id="ProtNLM"/>
    </source>
</evidence>
<protein>
    <recommendedName>
        <fullName evidence="4">DNA (cytosine-5-)-methyltransferase</fullName>
    </recommendedName>
</protein>
<feature type="region of interest" description="Disordered" evidence="1">
    <location>
        <begin position="1"/>
        <end position="68"/>
    </location>
</feature>
<feature type="compositionally biased region" description="Basic and acidic residues" evidence="1">
    <location>
        <begin position="1"/>
        <end position="14"/>
    </location>
</feature>
<proteinExistence type="predicted"/>
<reference evidence="2 3" key="1">
    <citation type="submission" date="2017-08" db="EMBL/GenBank/DDBJ databases">
        <authorList>
            <person name="Chaillou S."/>
        </authorList>
    </citation>
    <scope>NUCLEOTIDE SEQUENCE [LARGE SCALE GENOMIC DNA]</scope>
    <source>
        <strain evidence="2 3">MFPA15A1205</strain>
    </source>
</reference>
<gene>
    <name evidence="2" type="ORF">PLUA15_220248</name>
</gene>